<proteinExistence type="predicted"/>
<organism evidence="1 2">
    <name type="scientific">Choanephora cucurbitarum</name>
    <dbReference type="NCBI Taxonomy" id="101091"/>
    <lineage>
        <taxon>Eukaryota</taxon>
        <taxon>Fungi</taxon>
        <taxon>Fungi incertae sedis</taxon>
        <taxon>Mucoromycota</taxon>
        <taxon>Mucoromycotina</taxon>
        <taxon>Mucoromycetes</taxon>
        <taxon>Mucorales</taxon>
        <taxon>Mucorineae</taxon>
        <taxon>Choanephoraceae</taxon>
        <taxon>Choanephoroideae</taxon>
        <taxon>Choanephora</taxon>
    </lineage>
</organism>
<name>A0A1C7NCI2_9FUNG</name>
<accession>A0A1C7NCI2</accession>
<dbReference type="STRING" id="101091.A0A1C7NCI2"/>
<dbReference type="SUPFAM" id="SSF117289">
    <property type="entry name" value="Nucleoporin domain"/>
    <property type="match status" value="1"/>
</dbReference>
<dbReference type="Proteomes" id="UP000093000">
    <property type="component" value="Unassembled WGS sequence"/>
</dbReference>
<dbReference type="OrthoDB" id="103454at2759"/>
<evidence type="ECO:0000313" key="1">
    <source>
        <dbReference type="EMBL" id="OBZ86698.1"/>
    </source>
</evidence>
<evidence type="ECO:0000313" key="2">
    <source>
        <dbReference type="Proteomes" id="UP000093000"/>
    </source>
</evidence>
<dbReference type="InParanoid" id="A0A1C7NCI2"/>
<dbReference type="InterPro" id="IPR015943">
    <property type="entry name" value="WD40/YVTN_repeat-like_dom_sf"/>
</dbReference>
<dbReference type="Gene3D" id="2.130.10.10">
    <property type="entry name" value="YVTN repeat-like/Quinoprotein amine dehydrogenase"/>
    <property type="match status" value="1"/>
</dbReference>
<dbReference type="AlphaFoldDB" id="A0A1C7NCI2"/>
<comment type="caution">
    <text evidence="1">The sequence shown here is derived from an EMBL/GenBank/DDBJ whole genome shotgun (WGS) entry which is preliminary data.</text>
</comment>
<protein>
    <submittedName>
        <fullName evidence="1">Uncharacterized protein</fullName>
    </submittedName>
</protein>
<keyword evidence="2" id="KW-1185">Reference proteome</keyword>
<dbReference type="EMBL" id="LUGH01000279">
    <property type="protein sequence ID" value="OBZ86698.1"/>
    <property type="molecule type" value="Genomic_DNA"/>
</dbReference>
<reference evidence="1 2" key="1">
    <citation type="submission" date="2016-03" db="EMBL/GenBank/DDBJ databases">
        <title>Choanephora cucurbitarum.</title>
        <authorList>
            <person name="Min B."/>
            <person name="Park H."/>
            <person name="Park J.-H."/>
            <person name="Shin H.-D."/>
            <person name="Choi I.-G."/>
        </authorList>
    </citation>
    <scope>NUCLEOTIDE SEQUENCE [LARGE SCALE GENOMIC DNA]</scope>
    <source>
        <strain evidence="1 2">KUS-F28377</strain>
    </source>
</reference>
<gene>
    <name evidence="1" type="ORF">A0J61_05256</name>
</gene>
<sequence length="829" mass="95611">MPAFIEGLKKTYRCNELFEGLLRTIEQSSDNLVFLTDPSVLSKASAYEVVWNSRLPTAVRETLEQSQCHQLNVNYHHRTISLLTDNILSIYQLVSQTEKRKLQIPIHDMIILSQPPLFDVWADSLSAVIVNTHGKLRYVQYGMAQVDFDINLPIGDSISAVRMMHTNQALLGTLSGELYLFKLDNDQQPHLFNFYQYQSWFDTFVLTGSYYRTAVPSLSRQYKSSSRHVIGKVIHLQTINSVHYIGYAKGIQVWETQADNRVELVAQYSMEHTLREEVAQHIPSTYSRNTIQCEIVNMNVHPKSDIVLLVSYTLPDMYGYNQFLVLRCQLEINNEKGTLGLRVMYSTSMSYTSLQEKALLASTDDIAFVTFEDTVIAISTNKKSVFEEAIHVSDQILFTETVLDTPNHCHTALIYTKHNGVIQFSVDINVIQQSWLTNNMYSRTVRNIQESDTDVFKARLEQAVFFGDSPQSPLRFILRQHNQENISLAALRLSSQLLKGECWFLPLTTEDSLYLCALNYFQKRILKAIEESDLLDRLSEQDKQILLRNSQMTTLSYAIASYVMEKQDDTEFMNHLMDSVQPLLRSERDTSIMLLAKTKSTEMMASVLTAIRTFENQCVLYSLDTSFSAIIVGYLFDLWCLSFEANELETPGPMIHIANLILDSLLDEVNQNRGRIPFERVRAAIFNKLLAAYGNEVAMMSQFTRAYGGIPFVINHIQSTRQTREEHVAFIQHLGFDYFSALLIYLCQKENTYSEIEFYSTKYPQYMSMLIDQFTVPKIAWVHYVHQKDYEKAYEQLLLYLDTPMSEQERKEAIAWQRILEACIQEMNA</sequence>